<accession>A0A139BPH0</accession>
<evidence type="ECO:0000313" key="1">
    <source>
        <dbReference type="EMBL" id="KXS30838.1"/>
    </source>
</evidence>
<organism evidence="1 2">
    <name type="scientific">Candidatus Gallionella acididurans</name>
    <dbReference type="NCBI Taxonomy" id="1796491"/>
    <lineage>
        <taxon>Bacteria</taxon>
        <taxon>Pseudomonadati</taxon>
        <taxon>Pseudomonadota</taxon>
        <taxon>Betaproteobacteria</taxon>
        <taxon>Nitrosomonadales</taxon>
        <taxon>Gallionellaceae</taxon>
        <taxon>Gallionella</taxon>
    </lineage>
</organism>
<dbReference type="Proteomes" id="UP000070578">
    <property type="component" value="Unassembled WGS sequence"/>
</dbReference>
<sequence>MIELSGRALRFWMKNGCFFEFPEDFSKAVLERGSIAFRAEVKLCGNRLFMKLFIF</sequence>
<dbReference type="EMBL" id="LSLI01000133">
    <property type="protein sequence ID" value="KXS30838.1"/>
    <property type="molecule type" value="Genomic_DNA"/>
</dbReference>
<evidence type="ECO:0000313" key="2">
    <source>
        <dbReference type="Proteomes" id="UP000070578"/>
    </source>
</evidence>
<reference evidence="1 2" key="2">
    <citation type="submission" date="2016-03" db="EMBL/GenBank/DDBJ databases">
        <title>New uncultured bacterium of the family Gallionellaceae from acid mine drainage: description and reconstruction of genome based on metagenomic analysis of microbial community.</title>
        <authorList>
            <person name="Kadnikov V."/>
            <person name="Ivasenko D."/>
            <person name="Beletsky A."/>
            <person name="Mardanov A."/>
            <person name="Danilova E."/>
            <person name="Pimenov N."/>
            <person name="Karnachuk O."/>
            <person name="Ravin N."/>
        </authorList>
    </citation>
    <scope>NUCLEOTIDE SEQUENCE [LARGE SCALE GENOMIC DNA]</scope>
    <source>
        <strain evidence="1">ShG14-8</strain>
    </source>
</reference>
<dbReference type="AlphaFoldDB" id="A0A139BPH0"/>
<comment type="caution">
    <text evidence="1">The sequence shown here is derived from an EMBL/GenBank/DDBJ whole genome shotgun (WGS) entry which is preliminary data.</text>
</comment>
<gene>
    <name evidence="1" type="ORF">AWT59_3032</name>
</gene>
<proteinExistence type="predicted"/>
<name>A0A139BPH0_9PROT</name>
<reference evidence="1 2" key="1">
    <citation type="submission" date="2016-02" db="EMBL/GenBank/DDBJ databases">
        <authorList>
            <person name="Wen L."/>
            <person name="He K."/>
            <person name="Yang H."/>
        </authorList>
    </citation>
    <scope>NUCLEOTIDE SEQUENCE [LARGE SCALE GENOMIC DNA]</scope>
    <source>
        <strain evidence="1">ShG14-8</strain>
    </source>
</reference>
<protein>
    <submittedName>
        <fullName evidence="1">Uncharacterized protein</fullName>
    </submittedName>
</protein>